<dbReference type="EMBL" id="AGNL01018705">
    <property type="protein sequence ID" value="EJK62665.1"/>
    <property type="molecule type" value="Genomic_DNA"/>
</dbReference>
<dbReference type="InterPro" id="IPR014640">
    <property type="entry name" value="IGPS_HisHF"/>
</dbReference>
<dbReference type="Gene3D" id="3.40.50.880">
    <property type="match status" value="1"/>
</dbReference>
<comment type="caution">
    <text evidence="17">The sequence shown here is derived from an EMBL/GenBank/DDBJ whole genome shotgun (WGS) entry which is preliminary data.</text>
</comment>
<dbReference type="InterPro" id="IPR013785">
    <property type="entry name" value="Aldolase_TIM"/>
</dbReference>
<keyword evidence="5 12" id="KW-0368">Histidine biosynthesis</keyword>
<dbReference type="EC" id="3.5.1.2" evidence="12"/>
<dbReference type="SUPFAM" id="SSF52317">
    <property type="entry name" value="Class I glutamine amidotransferase-like"/>
    <property type="match status" value="1"/>
</dbReference>
<dbReference type="GO" id="GO:0016829">
    <property type="term" value="F:lyase activity"/>
    <property type="evidence" value="ECO:0007669"/>
    <property type="project" value="UniProtKB-KW"/>
</dbReference>
<feature type="region of interest" description="PRFAR binding" evidence="14">
    <location>
        <begin position="547"/>
        <end position="548"/>
    </location>
</feature>
<evidence type="ECO:0000256" key="5">
    <source>
        <dbReference type="ARBA" id="ARBA00023102"/>
    </source>
</evidence>
<comment type="catalytic activity">
    <reaction evidence="8 12">
        <text>5-[(5-phospho-1-deoxy-D-ribulos-1-ylimino)methylamino]-1-(5-phospho-beta-D-ribosyl)imidazole-4-carboxamide + L-glutamine = D-erythro-1-(imidazol-4-yl)glycerol 3-phosphate + 5-amino-1-(5-phospho-beta-D-ribosyl)imidazole-4-carboxamide + L-glutamate + H(+)</text>
        <dbReference type="Rhea" id="RHEA:24793"/>
        <dbReference type="ChEBI" id="CHEBI:15378"/>
        <dbReference type="ChEBI" id="CHEBI:29985"/>
        <dbReference type="ChEBI" id="CHEBI:58278"/>
        <dbReference type="ChEBI" id="CHEBI:58359"/>
        <dbReference type="ChEBI" id="CHEBI:58475"/>
        <dbReference type="ChEBI" id="CHEBI:58525"/>
        <dbReference type="EC" id="4.3.2.10"/>
    </reaction>
</comment>
<dbReference type="Pfam" id="PF00117">
    <property type="entry name" value="GATase"/>
    <property type="match status" value="1"/>
</dbReference>
<sequence length="573" mass="61802">MGSDAKKKVTVSLLDYGAGNVRSVRNAITSCGYEIVDITHPSQIDDASVIIFPGVGSYHSAMDVLKREGYDDALRGYLAADRPYLGICLGMQTLFESSEETNEAGHVGDPLPGLGVIPGRVVKFDETKRSVPHIGWNGVVRLQDSPAMRYVSGASGESSGGGGEVYFVHSYYAPITSENEKWVLTRTTYEGQEYVSSVQRGNVCATQFHPEKSGAAGLNFIRGFLESVEDGTLSNTKPIPNNPDEHTQLVKRVVVALDVRSNDSGDLVVTKGDQYDVREKDEDAKTGRGGVRNLGKPVQLASRYYEEGADEIAFLNITSFRQGVIEDMPMLQVLEEASKCIFVPLTVGGGIRSYTDPESGKVYSALEVASRYFRAGADKVSIGSDAVYAAEEYYKNGKKQGGSSSIEAISQVYGVQAMVISIDPKRVYVNSPDDVDNKLHAVVELDESQKGPNGEKFCWYQCTVKGGRESRDICAVAVARAAEALGAGEIMLNCIDMDGQCKGFDHALMTAVSGAVTIPVIASSGAGRAGHFADVFRETSVQAALAAGMFHRKEVEISEVKRDMESNGIRARI</sequence>
<evidence type="ECO:0000256" key="4">
    <source>
        <dbReference type="ARBA" id="ARBA00022962"/>
    </source>
</evidence>
<dbReference type="Pfam" id="PF00977">
    <property type="entry name" value="His_biosynth"/>
    <property type="match status" value="1"/>
</dbReference>
<evidence type="ECO:0000256" key="3">
    <source>
        <dbReference type="ARBA" id="ARBA00022801"/>
    </source>
</evidence>
<dbReference type="AlphaFoldDB" id="K0SBJ6"/>
<evidence type="ECO:0000256" key="6">
    <source>
        <dbReference type="ARBA" id="ARBA00023239"/>
    </source>
</evidence>
<dbReference type="PANTHER" id="PTHR21235:SF2">
    <property type="entry name" value="IMIDAZOLE GLYCEROL PHOSPHATE SYNTHASE HISHF"/>
    <property type="match status" value="1"/>
</dbReference>
<keyword evidence="7 12" id="KW-0511">Multifunctional enzyme</keyword>
<dbReference type="GO" id="GO:0004359">
    <property type="term" value="F:glutaminase activity"/>
    <property type="evidence" value="ECO:0007669"/>
    <property type="project" value="UniProtKB-EC"/>
</dbReference>
<evidence type="ECO:0000313" key="17">
    <source>
        <dbReference type="EMBL" id="EJK62665.1"/>
    </source>
</evidence>
<keyword evidence="18" id="KW-1185">Reference proteome</keyword>
<accession>K0SBJ6</accession>
<feature type="active site" description="For GATase activity" evidence="13">
    <location>
        <position position="209"/>
    </location>
</feature>
<dbReference type="FunFam" id="3.20.20.70:FF:000094">
    <property type="entry name" value="Imidazole glycerol phosphate synthase hisHF"/>
    <property type="match status" value="1"/>
</dbReference>
<dbReference type="InterPro" id="IPR017926">
    <property type="entry name" value="GATASE"/>
</dbReference>
<dbReference type="Proteomes" id="UP000266841">
    <property type="component" value="Unassembled WGS sequence"/>
</dbReference>
<dbReference type="eggNOG" id="KOG0623">
    <property type="taxonomic scope" value="Eukaryota"/>
</dbReference>
<evidence type="ECO:0000256" key="13">
    <source>
        <dbReference type="PIRSR" id="PIRSR036936-1"/>
    </source>
</evidence>
<evidence type="ECO:0000256" key="9">
    <source>
        <dbReference type="ARBA" id="ARBA00049534"/>
    </source>
</evidence>
<dbReference type="InterPro" id="IPR010139">
    <property type="entry name" value="Imidazole-glycPsynth_HisH"/>
</dbReference>
<evidence type="ECO:0000256" key="8">
    <source>
        <dbReference type="ARBA" id="ARBA00047838"/>
    </source>
</evidence>
<evidence type="ECO:0000313" key="18">
    <source>
        <dbReference type="Proteomes" id="UP000266841"/>
    </source>
</evidence>
<feature type="domain" description="Glutamine amidotransferase" evidence="16">
    <location>
        <begin position="13"/>
        <end position="215"/>
    </location>
</feature>
<dbReference type="PROSITE" id="PS51273">
    <property type="entry name" value="GATASE_TYPE_1"/>
    <property type="match status" value="1"/>
</dbReference>
<dbReference type="SUPFAM" id="SSF51366">
    <property type="entry name" value="Ribulose-phoshate binding barrel"/>
    <property type="match status" value="1"/>
</dbReference>
<dbReference type="OMA" id="GNYGHFV"/>
<organism evidence="17 18">
    <name type="scientific">Thalassiosira oceanica</name>
    <name type="common">Marine diatom</name>
    <dbReference type="NCBI Taxonomy" id="159749"/>
    <lineage>
        <taxon>Eukaryota</taxon>
        <taxon>Sar</taxon>
        <taxon>Stramenopiles</taxon>
        <taxon>Ochrophyta</taxon>
        <taxon>Bacillariophyta</taxon>
        <taxon>Coscinodiscophyceae</taxon>
        <taxon>Thalassiosirophycidae</taxon>
        <taxon>Thalassiosirales</taxon>
        <taxon>Thalassiosiraceae</taxon>
        <taxon>Thalassiosira</taxon>
    </lineage>
</organism>
<dbReference type="InterPro" id="IPR004651">
    <property type="entry name" value="HisF"/>
</dbReference>
<feature type="region of interest" description="PRFAR binding" evidence="14">
    <location>
        <begin position="498"/>
        <end position="499"/>
    </location>
</feature>
<feature type="region of interest" description="PRFAR binding" evidence="14">
    <location>
        <begin position="421"/>
        <end position="423"/>
    </location>
</feature>
<dbReference type="InterPro" id="IPR011060">
    <property type="entry name" value="RibuloseP-bd_barrel"/>
</dbReference>
<evidence type="ECO:0000259" key="16">
    <source>
        <dbReference type="Pfam" id="PF00117"/>
    </source>
</evidence>
<evidence type="ECO:0000256" key="10">
    <source>
        <dbReference type="ARBA" id="ARBA00055946"/>
    </source>
</evidence>
<dbReference type="PIRSF" id="PIRSF036936">
    <property type="entry name" value="IGPS_HisHF"/>
    <property type="match status" value="1"/>
</dbReference>
<dbReference type="InterPro" id="IPR050064">
    <property type="entry name" value="IGPS_HisA/HisF"/>
</dbReference>
<dbReference type="HAMAP" id="MF_00278">
    <property type="entry name" value="HisH"/>
    <property type="match status" value="1"/>
</dbReference>
<comment type="function">
    <text evidence="10 12">IGPS catalyzes the conversion of PRFAR and glutamine to IGP, AICAR and glutamate. The glutaminase domain produces the ammonia necessary for the cyclase domain to produce IGP and AICAR from PRFAR. The ammonia is channeled to the active site of the cyclase domain.</text>
</comment>
<dbReference type="InterPro" id="IPR029062">
    <property type="entry name" value="Class_I_gatase-like"/>
</dbReference>
<feature type="active site" evidence="13">
    <location>
        <position position="258"/>
    </location>
</feature>
<feature type="binding site" evidence="14">
    <location>
        <position position="350"/>
    </location>
    <ligand>
        <name>substrate</name>
    </ligand>
</feature>
<dbReference type="PANTHER" id="PTHR21235">
    <property type="entry name" value="IMIDAZOLE GLYCEROL PHOSPHATE SYNTHASE SUBUNIT HISF/H IGP SYNTHASE SUBUNIT HISF/H"/>
    <property type="match status" value="1"/>
</dbReference>
<dbReference type="UniPathway" id="UPA00031">
    <property type="reaction ID" value="UER00010"/>
</dbReference>
<evidence type="ECO:0000256" key="12">
    <source>
        <dbReference type="PIRNR" id="PIRNR036936"/>
    </source>
</evidence>
<dbReference type="Gene3D" id="3.20.20.70">
    <property type="entry name" value="Aldolase class I"/>
    <property type="match status" value="1"/>
</dbReference>
<feature type="active site" description="For GATase activity" evidence="13">
    <location>
        <position position="211"/>
    </location>
</feature>
<protein>
    <recommendedName>
        <fullName evidence="12">Imidazole glycerol phosphate synthase hisHF</fullName>
    </recommendedName>
    <domain>
        <recommendedName>
            <fullName evidence="12">Glutaminase</fullName>
            <ecNumber evidence="12">3.5.1.2</ecNumber>
        </recommendedName>
    </domain>
    <domain>
        <recommendedName>
            <fullName evidence="12">Cyclase</fullName>
        </recommendedName>
    </domain>
</protein>
<evidence type="ECO:0000256" key="2">
    <source>
        <dbReference type="ARBA" id="ARBA00022605"/>
    </source>
</evidence>
<feature type="active site" description="For GATase activity" evidence="13">
    <location>
        <position position="88"/>
    </location>
</feature>
<evidence type="ECO:0000256" key="11">
    <source>
        <dbReference type="ARBA" id="ARBA00061106"/>
    </source>
</evidence>
<dbReference type="GO" id="GO:0000107">
    <property type="term" value="F:imidazoleglycerol-phosphate synthase activity"/>
    <property type="evidence" value="ECO:0007669"/>
    <property type="project" value="UniProtKB-UniRule"/>
</dbReference>
<dbReference type="OrthoDB" id="10254903at2759"/>
<comment type="catalytic activity">
    <reaction evidence="9 12">
        <text>L-glutamine + H2O = L-glutamate + NH4(+)</text>
        <dbReference type="Rhea" id="RHEA:15889"/>
        <dbReference type="ChEBI" id="CHEBI:15377"/>
        <dbReference type="ChEBI" id="CHEBI:28938"/>
        <dbReference type="ChEBI" id="CHEBI:29985"/>
        <dbReference type="ChEBI" id="CHEBI:58359"/>
        <dbReference type="EC" id="3.5.1.2"/>
    </reaction>
</comment>
<keyword evidence="2 12" id="KW-0028">Amino-acid biosynthesis</keyword>
<keyword evidence="4 12" id="KW-0315">Glutamine amidotransferase</keyword>
<proteinExistence type="inferred from homology"/>
<keyword evidence="3 12" id="KW-0378">Hydrolase</keyword>
<dbReference type="InterPro" id="IPR006062">
    <property type="entry name" value="His_biosynth"/>
</dbReference>
<reference evidence="17 18" key="1">
    <citation type="journal article" date="2012" name="Genome Biol.">
        <title>Genome and low-iron response of an oceanic diatom adapted to chronic iron limitation.</title>
        <authorList>
            <person name="Lommer M."/>
            <person name="Specht M."/>
            <person name="Roy A.S."/>
            <person name="Kraemer L."/>
            <person name="Andreson R."/>
            <person name="Gutowska M.A."/>
            <person name="Wolf J."/>
            <person name="Bergner S.V."/>
            <person name="Schilhabel M.B."/>
            <person name="Klostermeier U.C."/>
            <person name="Beiko R.G."/>
            <person name="Rosenstiel P."/>
            <person name="Hippler M."/>
            <person name="Laroche J."/>
        </authorList>
    </citation>
    <scope>NUCLEOTIDE SEQUENCE [LARGE SCALE GENOMIC DNA]</scope>
    <source>
        <strain evidence="17 18">CCMP1005</strain>
    </source>
</reference>
<evidence type="ECO:0000256" key="7">
    <source>
        <dbReference type="ARBA" id="ARBA00023268"/>
    </source>
</evidence>
<dbReference type="CDD" id="cd04731">
    <property type="entry name" value="HisF"/>
    <property type="match status" value="1"/>
</dbReference>
<dbReference type="PROSITE" id="PS51274">
    <property type="entry name" value="GATASE_COBBQ"/>
    <property type="match status" value="1"/>
</dbReference>
<feature type="binding site" description="covalent" evidence="14">
    <location>
        <position position="88"/>
    </location>
    <ligand>
        <name>L-glutamine</name>
        <dbReference type="ChEBI" id="CHEBI:58359"/>
    </ligand>
</feature>
<dbReference type="NCBIfam" id="TIGR01855">
    <property type="entry name" value="IMP_synth_hisH"/>
    <property type="match status" value="1"/>
</dbReference>
<comment type="similarity">
    <text evidence="11 12">In the C-terminal section; belongs to the HisA/HisF family.</text>
</comment>
<dbReference type="GO" id="GO:0000105">
    <property type="term" value="P:L-histidine biosynthetic process"/>
    <property type="evidence" value="ECO:0007669"/>
    <property type="project" value="UniProtKB-UniRule"/>
</dbReference>
<dbReference type="CDD" id="cd01748">
    <property type="entry name" value="GATase1_IGP_Synthase"/>
    <property type="match status" value="1"/>
</dbReference>
<comment type="pathway">
    <text evidence="1 12">Amino-acid biosynthesis; L-histidine biosynthesis; L-histidine from 5-phospho-alpha-D-ribose 1-diphosphate: step 5/9.</text>
</comment>
<name>K0SBJ6_THAOC</name>
<evidence type="ECO:0000256" key="15">
    <source>
        <dbReference type="RuleBase" id="RU003657"/>
    </source>
</evidence>
<evidence type="ECO:0000256" key="14">
    <source>
        <dbReference type="PIRSR" id="PIRSR036936-2"/>
    </source>
</evidence>
<evidence type="ECO:0000256" key="1">
    <source>
        <dbReference type="ARBA" id="ARBA00005091"/>
    </source>
</evidence>
<comment type="similarity">
    <text evidence="15">Belongs to the HisA/HisF family.</text>
</comment>
<feature type="region of interest" description="PRFAR binding" evidence="14">
    <location>
        <begin position="383"/>
        <end position="384"/>
    </location>
</feature>
<gene>
    <name evidence="17" type="ORF">THAOC_16713</name>
</gene>
<keyword evidence="6 12" id="KW-0456">Lyase</keyword>
<feature type="binding site" evidence="14">
    <location>
        <position position="493"/>
    </location>
    <ligand>
        <name>substrate</name>
    </ligand>
</feature>
<feature type="region of interest" description="PRFAR binding" evidence="14">
    <location>
        <begin position="524"/>
        <end position="525"/>
    </location>
</feature>
<feature type="active site" evidence="13">
    <location>
        <position position="423"/>
    </location>
</feature>